<sequence>MSHDSLSALIRGSKETCRVC</sequence>
<accession>I7GL22</accession>
<dbReference type="AlphaFoldDB" id="I7GL22"/>
<reference evidence="1" key="1">
    <citation type="journal article" date="2007" name="PLoS Biol.">
        <title>Rate of evolution in brain-expressed genes in humans and other primates.</title>
        <authorList>
            <person name="Wang H.-Y."/>
            <person name="Chien H.-C."/>
            <person name="Osada N."/>
            <person name="Hashimoto K."/>
            <person name="Sugano S."/>
            <person name="Gojobori T."/>
            <person name="Chou C.-K."/>
            <person name="Tsai S.-F."/>
            <person name="Wu C.-I."/>
            <person name="Shen C.-K.J."/>
        </authorList>
    </citation>
    <scope>NUCLEOTIDE SEQUENCE</scope>
</reference>
<dbReference type="EMBL" id="AB170838">
    <property type="protein sequence ID" value="BAE87901.1"/>
    <property type="molecule type" value="mRNA"/>
</dbReference>
<organism evidence="1">
    <name type="scientific">Macaca fascicularis</name>
    <name type="common">Crab-eating macaque</name>
    <name type="synonym">Cynomolgus monkey</name>
    <dbReference type="NCBI Taxonomy" id="9541"/>
    <lineage>
        <taxon>Eukaryota</taxon>
        <taxon>Metazoa</taxon>
        <taxon>Chordata</taxon>
        <taxon>Craniata</taxon>
        <taxon>Vertebrata</taxon>
        <taxon>Euteleostomi</taxon>
        <taxon>Mammalia</taxon>
        <taxon>Eutheria</taxon>
        <taxon>Euarchontoglires</taxon>
        <taxon>Primates</taxon>
        <taxon>Haplorrhini</taxon>
        <taxon>Catarrhini</taxon>
        <taxon>Cercopithecidae</taxon>
        <taxon>Cercopithecinae</taxon>
        <taxon>Macaca</taxon>
    </lineage>
</organism>
<proteinExistence type="evidence at transcript level"/>
<protein>
    <submittedName>
        <fullName evidence="1">Macaca fascicularis brain cDNA clone: QorA-10486, similar to human vacuolar protein sorting 45A (yeast) (VPS45A), mRNA, RefSeq: NM_007259.2</fullName>
    </submittedName>
</protein>
<evidence type="ECO:0000313" key="1">
    <source>
        <dbReference type="EMBL" id="BAE87901.1"/>
    </source>
</evidence>
<name>I7GL22_MACFA</name>